<dbReference type="InterPro" id="IPR019343">
    <property type="entry name" value="PPP1R21_N"/>
</dbReference>
<keyword evidence="13" id="KW-1185">Reference proteome</keyword>
<evidence type="ECO:0000256" key="1">
    <source>
        <dbReference type="ARBA" id="ARBA00004412"/>
    </source>
</evidence>
<proteinExistence type="predicted"/>
<dbReference type="Pfam" id="PF10205">
    <property type="entry name" value="KLRAQ"/>
    <property type="match status" value="1"/>
</dbReference>
<evidence type="ECO:0000256" key="7">
    <source>
        <dbReference type="ARBA" id="ARBA00031617"/>
    </source>
</evidence>
<dbReference type="GO" id="GO:0016020">
    <property type="term" value="C:membrane"/>
    <property type="evidence" value="ECO:0007669"/>
    <property type="project" value="TreeGrafter"/>
</dbReference>
<feature type="domain" description="Protein phosphatase 1 regulatory subunit 21 N-terminal" evidence="11">
    <location>
        <begin position="12"/>
        <end position="109"/>
    </location>
</feature>
<dbReference type="GeneID" id="136809490"/>
<organism evidence="12 13">
    <name type="scientific">Clytia hemisphaerica</name>
    <dbReference type="NCBI Taxonomy" id="252671"/>
    <lineage>
        <taxon>Eukaryota</taxon>
        <taxon>Metazoa</taxon>
        <taxon>Cnidaria</taxon>
        <taxon>Hydrozoa</taxon>
        <taxon>Hydroidolina</taxon>
        <taxon>Leptothecata</taxon>
        <taxon>Obeliida</taxon>
        <taxon>Clytiidae</taxon>
        <taxon>Clytia</taxon>
    </lineage>
</organism>
<dbReference type="SMART" id="SM01254">
    <property type="entry name" value="KLRAQ"/>
    <property type="match status" value="1"/>
</dbReference>
<dbReference type="SUPFAM" id="SSF57997">
    <property type="entry name" value="Tropomyosin"/>
    <property type="match status" value="1"/>
</dbReference>
<dbReference type="EnsemblMetazoa" id="CLYHEMT000957.2">
    <property type="protein sequence ID" value="CLYHEMP000957.2"/>
    <property type="gene ID" value="CLYHEMG000957"/>
</dbReference>
<evidence type="ECO:0000313" key="12">
    <source>
        <dbReference type="EnsemblMetazoa" id="CLYHEMP000957.1"/>
    </source>
</evidence>
<dbReference type="PANTHER" id="PTHR21448">
    <property type="entry name" value="SMOOTH MUSCLE MYOSIN HEAVY CHAIN-RELATED"/>
    <property type="match status" value="1"/>
</dbReference>
<dbReference type="PANTHER" id="PTHR21448:SF0">
    <property type="entry name" value="PROTEIN PHOSPHATASE 1 REGULATORY SUBUNIT 21"/>
    <property type="match status" value="1"/>
</dbReference>
<protein>
    <recommendedName>
        <fullName evidence="2">Protein phosphatase 1 regulatory subunit 21</fullName>
    </recommendedName>
    <alternativeName>
        <fullName evidence="7">Coiled-coil domain-containing protein 128</fullName>
    </alternativeName>
    <alternativeName>
        <fullName evidence="8">Ferry endosomal RAB5 effector complex subunit 2</fullName>
    </alternativeName>
    <alternativeName>
        <fullName evidence="6">KLRAQ motif-containing protein 1</fullName>
    </alternativeName>
</protein>
<dbReference type="InterPro" id="IPR019348">
    <property type="entry name" value="PPP1R21_six_helix"/>
</dbReference>
<dbReference type="AlphaFoldDB" id="A0A7M5UH01"/>
<evidence type="ECO:0000256" key="4">
    <source>
        <dbReference type="ARBA" id="ARBA00022884"/>
    </source>
</evidence>
<dbReference type="GO" id="GO:0005769">
    <property type="term" value="C:early endosome"/>
    <property type="evidence" value="ECO:0007669"/>
    <property type="project" value="UniProtKB-SubCell"/>
</dbReference>
<evidence type="ECO:0000256" key="8">
    <source>
        <dbReference type="ARBA" id="ARBA00044824"/>
    </source>
</evidence>
<reference evidence="12" key="1">
    <citation type="submission" date="2021-01" db="UniProtKB">
        <authorList>
            <consortium name="EnsemblMetazoa"/>
        </authorList>
    </citation>
    <scope>IDENTIFICATION</scope>
</reference>
<comment type="subcellular location">
    <subcellularLocation>
        <location evidence="1">Early endosome</location>
    </subcellularLocation>
</comment>
<dbReference type="RefSeq" id="XP_066922129.1">
    <property type="nucleotide sequence ID" value="XM_067066028.1"/>
</dbReference>
<evidence type="ECO:0000259" key="11">
    <source>
        <dbReference type="SMART" id="SM01254"/>
    </source>
</evidence>
<accession>A0A7M5UH01</accession>
<dbReference type="Pfam" id="PF21636">
    <property type="entry name" value="PPP1R21_C"/>
    <property type="match status" value="1"/>
</dbReference>
<evidence type="ECO:0000313" key="13">
    <source>
        <dbReference type="Proteomes" id="UP000594262"/>
    </source>
</evidence>
<evidence type="ECO:0000256" key="6">
    <source>
        <dbReference type="ARBA" id="ARBA00031361"/>
    </source>
</evidence>
<dbReference type="InterPro" id="IPR040024">
    <property type="entry name" value="PPP1R21"/>
</dbReference>
<evidence type="ECO:0000256" key="5">
    <source>
        <dbReference type="ARBA" id="ARBA00023054"/>
    </source>
</evidence>
<dbReference type="OrthoDB" id="5566667at2759"/>
<name>A0A7M5UH01_9CNID</name>
<evidence type="ECO:0000256" key="2">
    <source>
        <dbReference type="ARBA" id="ARBA00020102"/>
    </source>
</evidence>
<keyword evidence="5 9" id="KW-0175">Coiled coil</keyword>
<dbReference type="EnsemblMetazoa" id="CLYHEMT000957.1">
    <property type="protein sequence ID" value="CLYHEMP000957.1"/>
    <property type="gene ID" value="CLYHEMG000957"/>
</dbReference>
<feature type="region of interest" description="Disordered" evidence="10">
    <location>
        <begin position="623"/>
        <end position="646"/>
    </location>
</feature>
<evidence type="ECO:0000256" key="3">
    <source>
        <dbReference type="ARBA" id="ARBA00022753"/>
    </source>
</evidence>
<dbReference type="RefSeq" id="XP_066922130.1">
    <property type="nucleotide sequence ID" value="XM_067066029.1"/>
</dbReference>
<keyword evidence="4" id="KW-0694">RNA-binding</keyword>
<feature type="coiled-coil region" evidence="9">
    <location>
        <begin position="60"/>
        <end position="218"/>
    </location>
</feature>
<feature type="region of interest" description="Disordered" evidence="10">
    <location>
        <begin position="768"/>
        <end position="798"/>
    </location>
</feature>
<dbReference type="GO" id="GO:0003723">
    <property type="term" value="F:RNA binding"/>
    <property type="evidence" value="ECO:0007669"/>
    <property type="project" value="UniProtKB-KW"/>
</dbReference>
<evidence type="ECO:0000256" key="10">
    <source>
        <dbReference type="SAM" id="MobiDB-lite"/>
    </source>
</evidence>
<sequence>MSSTEDLTSKYQRLGQEYQKARAQITVLKKGVVDEQTSNKVLQDALKQKDQTTRKYEQDIDSLQFRNSQLSKRVEILQNELDDYERKGTKPSKSNPQTSSISFIHQQELQLKIAENESLHKQLQEAQTDNQNTVNHLEARLEVLERNKDSYEKQIEDCNSKNAAIIERMKEEQIMLNAKVHKLEEDLKFAHIMSDKYQQQLKEAHQELRSKLDKTTKLMQEKVPFIDTENTMLNKLNIPVCDRNHQHTAQNFIESTCNQTIVLMAGLSDYHTYLEQRLKVYSLDIMHEKASASNTKFSSYLLQNATYSRKVQHSLTELLDQAKQEVFISLSTLPSYGSFVSDLKSYVKYLEKLLPYRVLSVNEECQSSMWSENLEKTNNNLLKEEKKIVSLFTRLVNYLSIISNLNLQESSFTKCVENIANILNVLCGCFHAIYELYVIKSKEEHNLPTYTDRLKTTDDCLLTTVHSLSSTATKLKSVFQQNIQFMTGFHGFKRKGLPSDDSQILTKPLKIFFTQAASYMQSISQESAPSSVPYSLAVRNSRSLIASSDNNDTLKEQAATTQEALIRLEQDKEHWMLEAQLVKAKFEKERKKTALLGEELKKCKTEALQIAIEENLSTINDIPDKTRNATRSTSSTTSSIQQDNASIHQVPLGTMEVFSKEKSGYMAESDHENLVKEHLTNRIAQLTKQLQITDSKCINFYHEAHSLYKQIVLADKNKQKLTNEIVDSNKRVETLQDELETTKRSYEEQLRTLTDHLCGMNEKLTSQKDEIDELKTGGGGSAKGSTLGGKFQLPGRKK</sequence>
<dbReference type="Proteomes" id="UP000594262">
    <property type="component" value="Unplaced"/>
</dbReference>
<feature type="coiled-coil region" evidence="9">
    <location>
        <begin position="676"/>
        <end position="756"/>
    </location>
</feature>
<dbReference type="InterPro" id="IPR049372">
    <property type="entry name" value="PPP1R21_C"/>
</dbReference>
<dbReference type="Pfam" id="PF10212">
    <property type="entry name" value="PPP1R21_helical"/>
    <property type="match status" value="1"/>
</dbReference>
<keyword evidence="3" id="KW-0967">Endosome</keyword>
<evidence type="ECO:0000256" key="9">
    <source>
        <dbReference type="SAM" id="Coils"/>
    </source>
</evidence>